<gene>
    <name evidence="2" type="ORF">A4X09_0g45</name>
</gene>
<dbReference type="EMBL" id="LWDG02000001">
    <property type="protein sequence ID" value="KAE8272322.1"/>
    <property type="molecule type" value="Genomic_DNA"/>
</dbReference>
<evidence type="ECO:0000256" key="1">
    <source>
        <dbReference type="SAM" id="MobiDB-lite"/>
    </source>
</evidence>
<accession>A0A8X7T7Y8</accession>
<feature type="compositionally biased region" description="Polar residues" evidence="1">
    <location>
        <begin position="49"/>
        <end position="67"/>
    </location>
</feature>
<protein>
    <submittedName>
        <fullName evidence="2">Uncharacterized protein</fullName>
    </submittedName>
</protein>
<proteinExistence type="predicted"/>
<feature type="region of interest" description="Disordered" evidence="1">
    <location>
        <begin position="31"/>
        <end position="67"/>
    </location>
</feature>
<organism evidence="2 3">
    <name type="scientific">Tilletia walkeri</name>
    <dbReference type="NCBI Taxonomy" id="117179"/>
    <lineage>
        <taxon>Eukaryota</taxon>
        <taxon>Fungi</taxon>
        <taxon>Dikarya</taxon>
        <taxon>Basidiomycota</taxon>
        <taxon>Ustilaginomycotina</taxon>
        <taxon>Exobasidiomycetes</taxon>
        <taxon>Tilletiales</taxon>
        <taxon>Tilletiaceae</taxon>
        <taxon>Tilletia</taxon>
    </lineage>
</organism>
<sequence>MTASSLSPVATRISMPARLRSAIVSGTYASLQSVPDGSGAKQEHLMLAQPTNTEQSHSSVSEPTTNQ</sequence>
<reference evidence="2" key="2">
    <citation type="journal article" date="2019" name="IMA Fungus">
        <title>Genome sequencing and comparison of five Tilletia species to identify candidate genes for the detection of regulated species infecting wheat.</title>
        <authorList>
            <person name="Nguyen H.D.T."/>
            <person name="Sultana T."/>
            <person name="Kesanakurti P."/>
            <person name="Hambleton S."/>
        </authorList>
    </citation>
    <scope>NUCLEOTIDE SEQUENCE</scope>
    <source>
        <strain evidence="2">DAOMC 236422</strain>
    </source>
</reference>
<dbReference type="Proteomes" id="UP000078113">
    <property type="component" value="Unassembled WGS sequence"/>
</dbReference>
<name>A0A8X7T7Y8_9BASI</name>
<evidence type="ECO:0000313" key="2">
    <source>
        <dbReference type="EMBL" id="KAE8272322.1"/>
    </source>
</evidence>
<dbReference type="AlphaFoldDB" id="A0A8X7T7Y8"/>
<reference evidence="2" key="1">
    <citation type="submission" date="2016-04" db="EMBL/GenBank/DDBJ databases">
        <authorList>
            <person name="Nguyen H.D."/>
            <person name="Samba Siva P."/>
            <person name="Cullis J."/>
            <person name="Levesque C.A."/>
            <person name="Hambleton S."/>
        </authorList>
    </citation>
    <scope>NUCLEOTIDE SEQUENCE</scope>
    <source>
        <strain evidence="2">DAOMC 236422</strain>
    </source>
</reference>
<evidence type="ECO:0000313" key="3">
    <source>
        <dbReference type="Proteomes" id="UP000078113"/>
    </source>
</evidence>
<keyword evidence="3" id="KW-1185">Reference proteome</keyword>
<comment type="caution">
    <text evidence="2">The sequence shown here is derived from an EMBL/GenBank/DDBJ whole genome shotgun (WGS) entry which is preliminary data.</text>
</comment>